<reference evidence="1" key="1">
    <citation type="journal article" date="2015" name="Nature">
        <title>Complex archaea that bridge the gap between prokaryotes and eukaryotes.</title>
        <authorList>
            <person name="Spang A."/>
            <person name="Saw J.H."/>
            <person name="Jorgensen S.L."/>
            <person name="Zaremba-Niedzwiedzka K."/>
            <person name="Martijn J."/>
            <person name="Lind A.E."/>
            <person name="van Eijk R."/>
            <person name="Schleper C."/>
            <person name="Guy L."/>
            <person name="Ettema T.J."/>
        </authorList>
    </citation>
    <scope>NUCLEOTIDE SEQUENCE</scope>
</reference>
<dbReference type="AlphaFoldDB" id="A0A0F9A079"/>
<name>A0A0F9A079_9ZZZZ</name>
<gene>
    <name evidence="1" type="ORF">LCGC14_2712510</name>
</gene>
<organism evidence="1">
    <name type="scientific">marine sediment metagenome</name>
    <dbReference type="NCBI Taxonomy" id="412755"/>
    <lineage>
        <taxon>unclassified sequences</taxon>
        <taxon>metagenomes</taxon>
        <taxon>ecological metagenomes</taxon>
    </lineage>
</organism>
<accession>A0A0F9A079</accession>
<evidence type="ECO:0000313" key="1">
    <source>
        <dbReference type="EMBL" id="KKK91485.1"/>
    </source>
</evidence>
<proteinExistence type="predicted"/>
<protein>
    <submittedName>
        <fullName evidence="1">Uncharacterized protein</fullName>
    </submittedName>
</protein>
<sequence length="182" mass="21416">SPPETTEEIPIYERLEKLGKDLMEQAREMRQKELTLDPKVAKEFWNGKWYEKFNWKLDGAHVNKSEIHFVLCPKDLNQWQRYSHYLRECVSYNLLVSLNTALHEWGLSRYTHGSACLWVRWNFLDNSPQVNQKFLSLIHSGVIEVEDDSSELSSHIEPILARLEKGLHSLHALRLSTQCRVK</sequence>
<comment type="caution">
    <text evidence="1">The sequence shown here is derived from an EMBL/GenBank/DDBJ whole genome shotgun (WGS) entry which is preliminary data.</text>
</comment>
<dbReference type="EMBL" id="LAZR01048631">
    <property type="protein sequence ID" value="KKK91485.1"/>
    <property type="molecule type" value="Genomic_DNA"/>
</dbReference>
<feature type="non-terminal residue" evidence="1">
    <location>
        <position position="1"/>
    </location>
</feature>